<evidence type="ECO:0000256" key="1">
    <source>
        <dbReference type="ARBA" id="ARBA00001966"/>
    </source>
</evidence>
<dbReference type="Pfam" id="PF04055">
    <property type="entry name" value="Radical_SAM"/>
    <property type="match status" value="1"/>
</dbReference>
<dbReference type="GO" id="GO:0003824">
    <property type="term" value="F:catalytic activity"/>
    <property type="evidence" value="ECO:0007669"/>
    <property type="project" value="InterPro"/>
</dbReference>
<organism evidence="7 8">
    <name type="scientific">Sunxiuqinia elliptica</name>
    <dbReference type="NCBI Taxonomy" id="655355"/>
    <lineage>
        <taxon>Bacteria</taxon>
        <taxon>Pseudomonadati</taxon>
        <taxon>Bacteroidota</taxon>
        <taxon>Bacteroidia</taxon>
        <taxon>Marinilabiliales</taxon>
        <taxon>Prolixibacteraceae</taxon>
        <taxon>Sunxiuqinia</taxon>
    </lineage>
</organism>
<sequence>MKAIDLNNQISALISNLVKSKVSRNLLEPQLKKYMKQKILDDKESKASIVAKQYQFLALWSMYKSFVRNMDKGNISSKVTKKIIKSFLNSVLLRKDVSNESRQAFQSKYGMLPPTFLTISPTKKCNLKCIGCYAASSPSTETTLNWTLLNRIIEDAYSNMGMRFFVISGGEPLLYKSENRTILDLAERWSDCFFLMYTNGTLINENIASRMADLGNITPAISIEGYDSETEERRGKGVYQRIIKAKDNLISNGVPFGLSVTATKKNISLLLNESFYDFYFNGFGATYMWVFQYMPIGRDFSEDLMISSRDRLQLHKIQDRILSGKEYFIADFWNSAPMSNGCISCGRAGGGYIYINWDGNIMPCVFVPYYHDNINTLYNAGKSLSDALFTPLFVKGRAWQKEYIGTKDNPGNLLRPCFYRDHYKTFYEIANQTQVLPENEDAQTALNSKEYYEFMLKFDKELEELSSPVWDNLKKSHKTKMQMSDVKYDTGLTDDDFTVRKLKQ</sequence>
<dbReference type="Proteomes" id="UP000294848">
    <property type="component" value="Unassembled WGS sequence"/>
</dbReference>
<dbReference type="SFLD" id="SFLDS00029">
    <property type="entry name" value="Radical_SAM"/>
    <property type="match status" value="1"/>
</dbReference>
<reference evidence="7 8" key="1">
    <citation type="submission" date="2019-03" db="EMBL/GenBank/DDBJ databases">
        <title>Freshwater and sediment microbial communities from various areas in North America, analyzing microbe dynamics in response to fracking.</title>
        <authorList>
            <person name="Lamendella R."/>
        </authorList>
    </citation>
    <scope>NUCLEOTIDE SEQUENCE [LARGE SCALE GENOMIC DNA]</scope>
    <source>
        <strain evidence="7 8">114D</strain>
    </source>
</reference>
<evidence type="ECO:0000256" key="4">
    <source>
        <dbReference type="ARBA" id="ARBA00023004"/>
    </source>
</evidence>
<dbReference type="InterPro" id="IPR013785">
    <property type="entry name" value="Aldolase_TIM"/>
</dbReference>
<dbReference type="EMBL" id="SNWI01000005">
    <property type="protein sequence ID" value="TDO01433.1"/>
    <property type="molecule type" value="Genomic_DNA"/>
</dbReference>
<dbReference type="InterPro" id="IPR058240">
    <property type="entry name" value="rSAM_sf"/>
</dbReference>
<evidence type="ECO:0000313" key="8">
    <source>
        <dbReference type="Proteomes" id="UP000294848"/>
    </source>
</evidence>
<protein>
    <submittedName>
        <fullName evidence="7">MoaA/NifB/PqqE/SkfB family radical SAM enzyme</fullName>
    </submittedName>
</protein>
<evidence type="ECO:0000256" key="5">
    <source>
        <dbReference type="ARBA" id="ARBA00023014"/>
    </source>
</evidence>
<proteinExistence type="predicted"/>
<dbReference type="SUPFAM" id="SSF102114">
    <property type="entry name" value="Radical SAM enzymes"/>
    <property type="match status" value="1"/>
</dbReference>
<dbReference type="SFLD" id="SFLDG01067">
    <property type="entry name" value="SPASM/twitch_domain_containing"/>
    <property type="match status" value="1"/>
</dbReference>
<keyword evidence="4" id="KW-0408">Iron</keyword>
<dbReference type="AlphaFoldDB" id="A0A4R6H0E3"/>
<dbReference type="PANTHER" id="PTHR43524">
    <property type="entry name" value="RADICAL SAM SUPERFAMILY PROTEIN"/>
    <property type="match status" value="1"/>
</dbReference>
<accession>A0A4R6H0E3</accession>
<dbReference type="GO" id="GO:0051536">
    <property type="term" value="F:iron-sulfur cluster binding"/>
    <property type="evidence" value="ECO:0007669"/>
    <property type="project" value="UniProtKB-KW"/>
</dbReference>
<keyword evidence="5" id="KW-0411">Iron-sulfur</keyword>
<evidence type="ECO:0000259" key="6">
    <source>
        <dbReference type="PROSITE" id="PS51918"/>
    </source>
</evidence>
<comment type="cofactor">
    <cofactor evidence="1">
        <name>[4Fe-4S] cluster</name>
        <dbReference type="ChEBI" id="CHEBI:49883"/>
    </cofactor>
</comment>
<keyword evidence="2" id="KW-0949">S-adenosyl-L-methionine</keyword>
<gene>
    <name evidence="7" type="ORF">DET52_105292</name>
</gene>
<keyword evidence="3" id="KW-0479">Metal-binding</keyword>
<dbReference type="OrthoDB" id="9808591at2"/>
<evidence type="ECO:0000256" key="2">
    <source>
        <dbReference type="ARBA" id="ARBA00022691"/>
    </source>
</evidence>
<feature type="domain" description="Radical SAM core" evidence="6">
    <location>
        <begin position="109"/>
        <end position="325"/>
    </location>
</feature>
<dbReference type="GO" id="GO:0046872">
    <property type="term" value="F:metal ion binding"/>
    <property type="evidence" value="ECO:0007669"/>
    <property type="project" value="UniProtKB-KW"/>
</dbReference>
<dbReference type="Gene3D" id="3.20.20.70">
    <property type="entry name" value="Aldolase class I"/>
    <property type="match status" value="1"/>
</dbReference>
<dbReference type="CDD" id="cd01335">
    <property type="entry name" value="Radical_SAM"/>
    <property type="match status" value="1"/>
</dbReference>
<evidence type="ECO:0000313" key="7">
    <source>
        <dbReference type="EMBL" id="TDO01433.1"/>
    </source>
</evidence>
<evidence type="ECO:0000256" key="3">
    <source>
        <dbReference type="ARBA" id="ARBA00022723"/>
    </source>
</evidence>
<dbReference type="SFLD" id="SFLDG01386">
    <property type="entry name" value="main_SPASM_domain-containing"/>
    <property type="match status" value="1"/>
</dbReference>
<dbReference type="PANTHER" id="PTHR43524:SF1">
    <property type="entry name" value="RADICAL SAM SUPERFAMILY PROTEIN"/>
    <property type="match status" value="1"/>
</dbReference>
<comment type="caution">
    <text evidence="7">The sequence shown here is derived from an EMBL/GenBank/DDBJ whole genome shotgun (WGS) entry which is preliminary data.</text>
</comment>
<dbReference type="Gene3D" id="2.50.20.10">
    <property type="entry name" value="Lipoprotein localisation LolA/LolB/LppX"/>
    <property type="match status" value="1"/>
</dbReference>
<dbReference type="RefSeq" id="WP_133465333.1">
    <property type="nucleotide sequence ID" value="NZ_SNWI01000005.1"/>
</dbReference>
<name>A0A4R6H0E3_9BACT</name>
<dbReference type="PROSITE" id="PS51918">
    <property type="entry name" value="RADICAL_SAM"/>
    <property type="match status" value="1"/>
</dbReference>
<dbReference type="InterPro" id="IPR007197">
    <property type="entry name" value="rSAM"/>
</dbReference>